<dbReference type="PRINTS" id="PR00419">
    <property type="entry name" value="ADXRDTASE"/>
</dbReference>
<evidence type="ECO:0000256" key="7">
    <source>
        <dbReference type="ARBA" id="ARBA00023004"/>
    </source>
</evidence>
<dbReference type="Gene3D" id="3.50.50.60">
    <property type="entry name" value="FAD/NAD(P)-binding domain"/>
    <property type="match status" value="5"/>
</dbReference>
<dbReference type="Pfam" id="PF14691">
    <property type="entry name" value="Fer4_20"/>
    <property type="match status" value="1"/>
</dbReference>
<evidence type="ECO:0000256" key="8">
    <source>
        <dbReference type="ARBA" id="ARBA00023014"/>
    </source>
</evidence>
<dbReference type="GO" id="GO:0016491">
    <property type="term" value="F:oxidoreductase activity"/>
    <property type="evidence" value="ECO:0007669"/>
    <property type="project" value="UniProtKB-KW"/>
</dbReference>
<organism evidence="10 11">
    <name type="scientific">Desulfatitalea alkaliphila</name>
    <dbReference type="NCBI Taxonomy" id="2929485"/>
    <lineage>
        <taxon>Bacteria</taxon>
        <taxon>Pseudomonadati</taxon>
        <taxon>Thermodesulfobacteriota</taxon>
        <taxon>Desulfobacteria</taxon>
        <taxon>Desulfobacterales</taxon>
        <taxon>Desulfosarcinaceae</taxon>
        <taxon>Desulfatitalea</taxon>
    </lineage>
</organism>
<keyword evidence="3" id="KW-0004">4Fe-4S</keyword>
<keyword evidence="5" id="KW-0285">Flavoprotein</keyword>
<gene>
    <name evidence="10" type="ORF">MRX98_06415</name>
</gene>
<evidence type="ECO:0000256" key="4">
    <source>
        <dbReference type="ARBA" id="ARBA00022723"/>
    </source>
</evidence>
<dbReference type="InterPro" id="IPR028261">
    <property type="entry name" value="DPD_II"/>
</dbReference>
<comment type="caution">
    <text evidence="10">The sequence shown here is derived from an EMBL/GenBank/DDBJ whole genome shotgun (WGS) entry which is preliminary data.</text>
</comment>
<proteinExistence type="inferred from homology"/>
<dbReference type="PANTHER" id="PTHR43498:SF1">
    <property type="entry name" value="COB--COM HETERODISULFIDE REDUCTASE IRON-SULFUR SUBUNIT A"/>
    <property type="match status" value="1"/>
</dbReference>
<dbReference type="Proteomes" id="UP001165427">
    <property type="component" value="Unassembled WGS sequence"/>
</dbReference>
<dbReference type="PROSITE" id="PS51379">
    <property type="entry name" value="4FE4S_FER_2"/>
    <property type="match status" value="3"/>
</dbReference>
<reference evidence="10" key="1">
    <citation type="submission" date="2022-04" db="EMBL/GenBank/DDBJ databases">
        <title>Desulfatitalea alkaliphila sp. nov., a novel anaerobic sulfate-reducing bacterium isolated from terrestrial mud volcano, Taman Peninsula, Russia.</title>
        <authorList>
            <person name="Khomyakova M.A."/>
            <person name="Merkel A.Y."/>
            <person name="Slobodkin A.I."/>
        </authorList>
    </citation>
    <scope>NUCLEOTIDE SEQUENCE</scope>
    <source>
        <strain evidence="10">M08but</strain>
    </source>
</reference>
<comment type="cofactor">
    <cofactor evidence="1">
        <name>FAD</name>
        <dbReference type="ChEBI" id="CHEBI:57692"/>
    </cofactor>
</comment>
<evidence type="ECO:0000256" key="3">
    <source>
        <dbReference type="ARBA" id="ARBA00022485"/>
    </source>
</evidence>
<dbReference type="InterPro" id="IPR039650">
    <property type="entry name" value="HdrA-like"/>
</dbReference>
<dbReference type="PANTHER" id="PTHR43498">
    <property type="entry name" value="FERREDOXIN:COB-COM HETERODISULFIDE REDUCTASE SUBUNIT A"/>
    <property type="match status" value="1"/>
</dbReference>
<dbReference type="SUPFAM" id="SSF46548">
    <property type="entry name" value="alpha-helical ferredoxin"/>
    <property type="match status" value="1"/>
</dbReference>
<dbReference type="InterPro" id="IPR023753">
    <property type="entry name" value="FAD/NAD-binding_dom"/>
</dbReference>
<keyword evidence="7" id="KW-0408">Iron</keyword>
<dbReference type="GO" id="GO:0046872">
    <property type="term" value="F:metal ion binding"/>
    <property type="evidence" value="ECO:0007669"/>
    <property type="project" value="UniProtKB-KW"/>
</dbReference>
<dbReference type="InterPro" id="IPR009051">
    <property type="entry name" value="Helical_ferredxn"/>
</dbReference>
<keyword evidence="8" id="KW-0411">Iron-sulfur</keyword>
<dbReference type="InterPro" id="IPR036188">
    <property type="entry name" value="FAD/NAD-bd_sf"/>
</dbReference>
<feature type="domain" description="4Fe-4S ferredoxin-type" evidence="9">
    <location>
        <begin position="99"/>
        <end position="130"/>
    </location>
</feature>
<evidence type="ECO:0000259" key="9">
    <source>
        <dbReference type="PROSITE" id="PS51379"/>
    </source>
</evidence>
<name>A0AA41UP73_9BACT</name>
<accession>A0AA41UP73</accession>
<dbReference type="Pfam" id="PF13237">
    <property type="entry name" value="Fer4_10"/>
    <property type="match status" value="1"/>
</dbReference>
<comment type="similarity">
    <text evidence="2">Belongs to the HdrA family.</text>
</comment>
<dbReference type="RefSeq" id="WP_246904062.1">
    <property type="nucleotide sequence ID" value="NZ_JALJRB010000005.1"/>
</dbReference>
<protein>
    <submittedName>
        <fullName evidence="10">FAD-dependent oxidoreductase</fullName>
    </submittedName>
</protein>
<dbReference type="Gene3D" id="3.30.70.20">
    <property type="match status" value="1"/>
</dbReference>
<keyword evidence="5" id="KW-0274">FAD</keyword>
<dbReference type="EMBL" id="JALJRB010000005">
    <property type="protein sequence ID" value="MCJ8500203.1"/>
    <property type="molecule type" value="Genomic_DNA"/>
</dbReference>
<dbReference type="SUPFAM" id="SSF51971">
    <property type="entry name" value="Nucleotide-binding domain"/>
    <property type="match status" value="2"/>
</dbReference>
<dbReference type="PROSITE" id="PS00198">
    <property type="entry name" value="4FE4S_FER_1"/>
    <property type="match status" value="2"/>
</dbReference>
<keyword evidence="4" id="KW-0479">Metal-binding</keyword>
<dbReference type="SUPFAM" id="SSF51905">
    <property type="entry name" value="FAD/NAD(P)-binding domain"/>
    <property type="match status" value="2"/>
</dbReference>
<dbReference type="Pfam" id="PF07992">
    <property type="entry name" value="Pyr_redox_2"/>
    <property type="match status" value="3"/>
</dbReference>
<feature type="domain" description="4Fe-4S ferredoxin-type" evidence="9">
    <location>
        <begin position="1401"/>
        <end position="1430"/>
    </location>
</feature>
<keyword evidence="11" id="KW-1185">Reference proteome</keyword>
<sequence length="1476" mass="160514">MTQETTGAVMVVGGGIAGIQASLDLAESGFKVYLVERNSAIGGKMAQLDKTFPTNDCSMCIISPKLVEAGRHLNIEMLTMATVEGIDGEPGAFTVQVREQPRFVDMEKCTACGECAKVCPIEVPNRFDEGLQARKAAYKLYPQAMPGAFAIEKKGTAPCKATCPANVGVQGWIALMNQGNYRDAIALFKEAHPFPGVCGRVCHHPCEGACTRAKVDQPLDIMHLHRYLADIDMGSETRYLPEKKAAKNQKVAVIGSGPAGLSCAYFLAIEGYAVTVFEKHDVLGGMLVLGIPEYRLPRDVIAAEIQTIRDLGVEFKTGVEIGKTVTIGQLREQGYKAFFMGIGAQECKVLGIEGEEFEGVYPGMDYLRRINLGETVSLGDRVAVIGGGNVAMDAVRTALRKGSQQPFIIYRRSEAEMPASADEIAECRDEGIEIMTLTNPVRVIADNGRVTGIECIRMELGEPDPSGRRRPEPIAGSEFIIEVDAVVPAIGQESDWACLTDECACTLTDWGTMNVDPVSLQTRDADIFAGGDAVTGPATVVEAIEAGKQAAISIQRYIEGVDLQEGRGQALEAVTDVPLQGHAIAARALMPHRAVEQRVAGFEEVQLGFDENLARAEGARCLACGVCSECYMCVKACLAGAVDHRQIARTREVKVGAVILAPGFVPYDPTLYETYSYANHPNVVTSLEFERMLSASGPFAGHLVRPSDHKEPRKIAFLQCVGSRDINHCDNGYCSSVCCMYANKQAVIAKEHSSSPLDATIFFMDMRTFGKDFDKYNLRAQNEHGVRMVRSRIHSVYPAEGEQLRIVYATEAGKTAEERYDLVVLSVGLTADPEAVALAGRLGIDLNPYGFVQTRDTAPVNTSRDGIYVCGAFQEPKDIPHSVMEASAAAACAGERLAAARWSLTQTRELPPETDIEGQPVRVGVFVCNCGINIGGVADVPAVRDYAKSLPYVVHVEDNLFSCSQDTQDHMKAVIQEKQINRVVVASCSPRTHEPLFQETIREAGLNKYLFEMANIRDQNTWVHMNNPEKATRKAKELVRMAVAKATFIEPLYHVSVPITKTALVVGGGVAGMEAALGIAEQGCEVHLVEKQGRLGGNARHLRATWQGEDLAVYLADLIERTRQHPRIHLHLDTEVTATHGAMGNMTSTLTDGGGRTLEIAHGAALLAVGAVEYKPTEYLYGKHPNVLTHLDLDAAFNRDEQRLITAKCAVFIQCVGSRTEERPYCSKICCTHSLKAALALKEKNPAMKVFILYRDIRAYGFREKLYQEARAKGVIFIRFDPEKLPSVAMADQDQLLLTVTDHVLRRPIRIKPDLLILAAGIEATKNNRLYELFKVPVNDDGFLVEAHAKLRPVDFSSEGIFLAGLAHYPKPMEESIAQAKAAAARAMTLLSKEAVLMGGVVAVVDAGLCAACLTCVRSCPYHIPHIDEHSHAVIDPALCHGCGTCVSECPGKAITLKHFTDDQLIAKAHALFEQG</sequence>
<evidence type="ECO:0000256" key="5">
    <source>
        <dbReference type="ARBA" id="ARBA00022827"/>
    </source>
</evidence>
<evidence type="ECO:0000256" key="6">
    <source>
        <dbReference type="ARBA" id="ARBA00023002"/>
    </source>
</evidence>
<evidence type="ECO:0000256" key="1">
    <source>
        <dbReference type="ARBA" id="ARBA00001974"/>
    </source>
</evidence>
<feature type="domain" description="4Fe-4S ferredoxin-type" evidence="9">
    <location>
        <begin position="1431"/>
        <end position="1460"/>
    </location>
</feature>
<dbReference type="SUPFAM" id="SSF54862">
    <property type="entry name" value="4Fe-4S ferredoxins"/>
    <property type="match status" value="1"/>
</dbReference>
<keyword evidence="6" id="KW-0560">Oxidoreductase</keyword>
<dbReference type="GO" id="GO:0051539">
    <property type="term" value="F:4 iron, 4 sulfur cluster binding"/>
    <property type="evidence" value="ECO:0007669"/>
    <property type="project" value="UniProtKB-KW"/>
</dbReference>
<dbReference type="Pfam" id="PF00037">
    <property type="entry name" value="Fer4"/>
    <property type="match status" value="1"/>
</dbReference>
<dbReference type="Pfam" id="PF12831">
    <property type="entry name" value="FAD_oxidored"/>
    <property type="match status" value="1"/>
</dbReference>
<evidence type="ECO:0000313" key="10">
    <source>
        <dbReference type="EMBL" id="MCJ8500203.1"/>
    </source>
</evidence>
<dbReference type="Gene3D" id="1.10.1060.10">
    <property type="entry name" value="Alpha-helical ferredoxin"/>
    <property type="match status" value="1"/>
</dbReference>
<evidence type="ECO:0000313" key="11">
    <source>
        <dbReference type="Proteomes" id="UP001165427"/>
    </source>
</evidence>
<dbReference type="InterPro" id="IPR017900">
    <property type="entry name" value="4Fe4S_Fe_S_CS"/>
</dbReference>
<evidence type="ECO:0000256" key="2">
    <source>
        <dbReference type="ARBA" id="ARBA00006561"/>
    </source>
</evidence>
<dbReference type="InterPro" id="IPR017896">
    <property type="entry name" value="4Fe4S_Fe-S-bd"/>
</dbReference>